<comment type="caution">
    <text evidence="1">The sequence shown here is derived from an EMBL/GenBank/DDBJ whole genome shotgun (WGS) entry which is preliminary data.</text>
</comment>
<evidence type="ECO:0000313" key="1">
    <source>
        <dbReference type="EMBL" id="KAL2711864.1"/>
    </source>
</evidence>
<keyword evidence="2" id="KW-1185">Reference proteome</keyword>
<dbReference type="AlphaFoldDB" id="A0ABD1ZU42"/>
<dbReference type="EMBL" id="JAUDFV010000173">
    <property type="protein sequence ID" value="KAL2711864.1"/>
    <property type="molecule type" value="Genomic_DNA"/>
</dbReference>
<gene>
    <name evidence="1" type="ORF">V1478_018885</name>
</gene>
<reference evidence="1 2" key="1">
    <citation type="journal article" date="2024" name="Ann. Entomol. Soc. Am.">
        <title>Genomic analyses of the southern and eastern yellowjacket wasps (Hymenoptera: Vespidae) reveal evolutionary signatures of social life.</title>
        <authorList>
            <person name="Catto M.A."/>
            <person name="Caine P.B."/>
            <person name="Orr S.E."/>
            <person name="Hunt B.G."/>
            <person name="Goodisman M.A.D."/>
        </authorList>
    </citation>
    <scope>NUCLEOTIDE SEQUENCE [LARGE SCALE GENOMIC DNA]</scope>
    <source>
        <strain evidence="1">233</strain>
        <tissue evidence="1">Head and thorax</tissue>
    </source>
</reference>
<sequence>MIFEVGITILKAPAKGSSEKMQNDPACCLSARSTPIFKIFLANLDTPIIMLNKINSISSTLSDVVQRIKKHLVVKVSEESFEEKDNTECVECREHMDIYYYNR</sequence>
<accession>A0ABD1ZU42</accession>
<protein>
    <submittedName>
        <fullName evidence="1">Uncharacterized protein</fullName>
    </submittedName>
</protein>
<organism evidence="1 2">
    <name type="scientific">Vespula squamosa</name>
    <name type="common">Southern yellow jacket</name>
    <name type="synonym">Wasp</name>
    <dbReference type="NCBI Taxonomy" id="30214"/>
    <lineage>
        <taxon>Eukaryota</taxon>
        <taxon>Metazoa</taxon>
        <taxon>Ecdysozoa</taxon>
        <taxon>Arthropoda</taxon>
        <taxon>Hexapoda</taxon>
        <taxon>Insecta</taxon>
        <taxon>Pterygota</taxon>
        <taxon>Neoptera</taxon>
        <taxon>Endopterygota</taxon>
        <taxon>Hymenoptera</taxon>
        <taxon>Apocrita</taxon>
        <taxon>Aculeata</taxon>
        <taxon>Vespoidea</taxon>
        <taxon>Vespidae</taxon>
        <taxon>Vespinae</taxon>
        <taxon>Vespula</taxon>
    </lineage>
</organism>
<name>A0ABD1ZU42_VESSQ</name>
<dbReference type="Proteomes" id="UP001607302">
    <property type="component" value="Unassembled WGS sequence"/>
</dbReference>
<evidence type="ECO:0000313" key="2">
    <source>
        <dbReference type="Proteomes" id="UP001607302"/>
    </source>
</evidence>
<proteinExistence type="predicted"/>